<evidence type="ECO:0000259" key="1">
    <source>
        <dbReference type="PROSITE" id="PS51186"/>
    </source>
</evidence>
<dbReference type="OrthoDB" id="3533156at2"/>
<dbReference type="Proteomes" id="UP000305778">
    <property type="component" value="Unassembled WGS sequence"/>
</dbReference>
<accession>A0A4U0SRB2</accession>
<sequence length="165" mass="18575">MTVIETERLRLRPLTLDDADALYELHQDERVNRFVGSPTRAETLERLDAIEEQWKTRGHGLCAVELKSTGEFIGRSGLKYWEQFGEVETGWTFRAESWGHGYATEAGRAAVAWGFANLDLGYITAMIRPGNTPSVQVAERLGFAPRREDVLFGNPITIYAINRSA</sequence>
<evidence type="ECO:0000313" key="2">
    <source>
        <dbReference type="EMBL" id="TKA11843.1"/>
    </source>
</evidence>
<comment type="caution">
    <text evidence="2">The sequence shown here is derived from an EMBL/GenBank/DDBJ whole genome shotgun (WGS) entry which is preliminary data.</text>
</comment>
<feature type="domain" description="N-acetyltransferase" evidence="1">
    <location>
        <begin position="9"/>
        <end position="164"/>
    </location>
</feature>
<proteinExistence type="predicted"/>
<dbReference type="Gene3D" id="3.40.630.30">
    <property type="match status" value="1"/>
</dbReference>
<evidence type="ECO:0000313" key="3">
    <source>
        <dbReference type="Proteomes" id="UP000305778"/>
    </source>
</evidence>
<dbReference type="InterPro" id="IPR051531">
    <property type="entry name" value="N-acetyltransferase"/>
</dbReference>
<dbReference type="AlphaFoldDB" id="A0A4U0SRB2"/>
<keyword evidence="2" id="KW-0808">Transferase</keyword>
<gene>
    <name evidence="2" type="ORF">FCI23_08350</name>
</gene>
<dbReference type="EMBL" id="SUMC01000006">
    <property type="protein sequence ID" value="TKA11843.1"/>
    <property type="molecule type" value="Genomic_DNA"/>
</dbReference>
<dbReference type="SUPFAM" id="SSF55729">
    <property type="entry name" value="Acyl-CoA N-acyltransferases (Nat)"/>
    <property type="match status" value="1"/>
</dbReference>
<keyword evidence="3" id="KW-1185">Reference proteome</keyword>
<dbReference type="InterPro" id="IPR016181">
    <property type="entry name" value="Acyl_CoA_acyltransferase"/>
</dbReference>
<organism evidence="2 3">
    <name type="scientific">Actinacidiphila oryziradicis</name>
    <dbReference type="NCBI Taxonomy" id="2571141"/>
    <lineage>
        <taxon>Bacteria</taxon>
        <taxon>Bacillati</taxon>
        <taxon>Actinomycetota</taxon>
        <taxon>Actinomycetes</taxon>
        <taxon>Kitasatosporales</taxon>
        <taxon>Streptomycetaceae</taxon>
        <taxon>Actinacidiphila</taxon>
    </lineage>
</organism>
<dbReference type="Pfam" id="PF13302">
    <property type="entry name" value="Acetyltransf_3"/>
    <property type="match status" value="1"/>
</dbReference>
<protein>
    <submittedName>
        <fullName evidence="2">GNAT family N-acetyltransferase</fullName>
    </submittedName>
</protein>
<reference evidence="2 3" key="1">
    <citation type="submission" date="2019-04" db="EMBL/GenBank/DDBJ databases">
        <title>Streptomyces oryziradicis sp. nov., a novel actinomycete isolated from rhizosphere soil of rice (Oryza sativa L.).</title>
        <authorList>
            <person name="Li C."/>
        </authorList>
    </citation>
    <scope>NUCLEOTIDE SEQUENCE [LARGE SCALE GENOMIC DNA]</scope>
    <source>
        <strain evidence="2 3">NEAU-C40</strain>
    </source>
</reference>
<dbReference type="GO" id="GO:0016747">
    <property type="term" value="F:acyltransferase activity, transferring groups other than amino-acyl groups"/>
    <property type="evidence" value="ECO:0007669"/>
    <property type="project" value="InterPro"/>
</dbReference>
<dbReference type="PROSITE" id="PS51186">
    <property type="entry name" value="GNAT"/>
    <property type="match status" value="1"/>
</dbReference>
<dbReference type="PANTHER" id="PTHR43792">
    <property type="entry name" value="GNAT FAMILY, PUTATIVE (AFU_ORTHOLOGUE AFUA_3G00765)-RELATED-RELATED"/>
    <property type="match status" value="1"/>
</dbReference>
<name>A0A4U0SRB2_9ACTN</name>
<dbReference type="PANTHER" id="PTHR43792:SF1">
    <property type="entry name" value="N-ACETYLTRANSFERASE DOMAIN-CONTAINING PROTEIN"/>
    <property type="match status" value="1"/>
</dbReference>
<dbReference type="InterPro" id="IPR000182">
    <property type="entry name" value="GNAT_dom"/>
</dbReference>
<dbReference type="RefSeq" id="WP_136722839.1">
    <property type="nucleotide sequence ID" value="NZ_JAOPYF010000154.1"/>
</dbReference>